<dbReference type="PANTHER" id="PTHR23424:SF23">
    <property type="entry name" value="PROTEIN SAAL1"/>
    <property type="match status" value="1"/>
</dbReference>
<feature type="region of interest" description="Disordered" evidence="4">
    <location>
        <begin position="42"/>
        <end position="72"/>
    </location>
</feature>
<evidence type="ECO:0000256" key="4">
    <source>
        <dbReference type="SAM" id="MobiDB-lite"/>
    </source>
</evidence>
<name>A0A836C3W1_9CHLO</name>
<evidence type="ECO:0000256" key="3">
    <source>
        <dbReference type="ARBA" id="ARBA00038401"/>
    </source>
</evidence>
<dbReference type="PANTHER" id="PTHR23424">
    <property type="entry name" value="SERUM AMYLOID A"/>
    <property type="match status" value="1"/>
</dbReference>
<protein>
    <submittedName>
        <fullName evidence="5">Uncharacterized protein</fullName>
    </submittedName>
</protein>
<dbReference type="AlphaFoldDB" id="A0A836C3W1"/>
<feature type="compositionally biased region" description="Polar residues" evidence="4">
    <location>
        <begin position="42"/>
        <end position="52"/>
    </location>
</feature>
<feature type="compositionally biased region" description="Low complexity" evidence="4">
    <location>
        <begin position="346"/>
        <end position="355"/>
    </location>
</feature>
<organism evidence="5 6">
    <name type="scientific">Edaphochlamys debaryana</name>
    <dbReference type="NCBI Taxonomy" id="47281"/>
    <lineage>
        <taxon>Eukaryota</taxon>
        <taxon>Viridiplantae</taxon>
        <taxon>Chlorophyta</taxon>
        <taxon>core chlorophytes</taxon>
        <taxon>Chlorophyceae</taxon>
        <taxon>CS clade</taxon>
        <taxon>Chlamydomonadales</taxon>
        <taxon>Chlamydomonadales incertae sedis</taxon>
        <taxon>Edaphochlamys</taxon>
    </lineage>
</organism>
<keyword evidence="2" id="KW-0539">Nucleus</keyword>
<feature type="compositionally biased region" description="Gly residues" evidence="4">
    <location>
        <begin position="774"/>
        <end position="786"/>
    </location>
</feature>
<evidence type="ECO:0000256" key="2">
    <source>
        <dbReference type="ARBA" id="ARBA00023242"/>
    </source>
</evidence>
<proteinExistence type="inferred from homology"/>
<feature type="region of interest" description="Disordered" evidence="4">
    <location>
        <begin position="765"/>
        <end position="788"/>
    </location>
</feature>
<feature type="region of interest" description="Disordered" evidence="4">
    <location>
        <begin position="442"/>
        <end position="544"/>
    </location>
</feature>
<sequence>MADILSRDQPATEGVEVQEEEQTAIEAASVIHLLRVVVEGRNATTPPDTGDSSMAHDQRPDADQQPNQEASVEEAGCLLWDMSASRAVARLLMSHRALDALELAIGRELTRLAAAAAAAAAAARQAAEADAEVEAEARATGPAAAARSGADDSSTGAGICAGVAGRDEPSARGGADASDGDGEGEITGPGPTDPPASGPRAAGVAAADGGAGMTHDPTRLLEICLGTLANLVVTHPTAAADVASRPELLGLLLAPPRQGGGAAAAGGGAGALWVDDARVLSELFRLLSLALRAESGAAGRWLAALRPAEVLRRAVWVAAATADATLFSRVLDALVSLLHAAASTAPATGSPAAEGEPPRAAPASPESAAEPEQAAAQPAAAAVAVGGCLLECGLLELVHGLLHQALRACMPLEERWGDAGVDEEAEAAEADGAGDGLNDAAAAAAEAEGGGENGGDSSPARDAPSGGAGSKRPAPLPPGPAPPPRRRPFSRTLTPSPLRCSSHAGDAPREGARGTGGGAGEEEVAPRGAGSGQALPTGVAEEEEGDVEADAAAAAVVAAAAAGPELVSPGGPLAPADGAAGPRSPAAALLALAAGRRLSPGLVPLLLGLLRHHTDSSQVLEGLLVLLVDLGPHVQEAVAASAPAEAVAVAARLVEILQESSYSVPAGDAAYSVVHPQQQGAWYLLAAALRGMAAAAATAAAKEPSPADKEAAAARAAAWAAQWQALGGVLGSLPALPLAGGCGSYARAACAVGLRLVEIMGGGGEGEGQAQAPGQGGAGEAAGGPGDEGRVLAAALRSTLAEWGEDLEGAADS</sequence>
<dbReference type="OrthoDB" id="541304at2759"/>
<feature type="region of interest" description="Disordered" evidence="4">
    <location>
        <begin position="133"/>
        <end position="211"/>
    </location>
</feature>
<dbReference type="Proteomes" id="UP000612055">
    <property type="component" value="Unassembled WGS sequence"/>
</dbReference>
<comment type="caution">
    <text evidence="5">The sequence shown here is derived from an EMBL/GenBank/DDBJ whole genome shotgun (WGS) entry which is preliminary data.</text>
</comment>
<feature type="compositionally biased region" description="Low complexity" evidence="4">
    <location>
        <begin position="361"/>
        <end position="375"/>
    </location>
</feature>
<accession>A0A836C3W1</accession>
<feature type="region of interest" description="Disordered" evidence="4">
    <location>
        <begin position="346"/>
        <end position="375"/>
    </location>
</feature>
<feature type="compositionally biased region" description="Pro residues" evidence="4">
    <location>
        <begin position="474"/>
        <end position="483"/>
    </location>
</feature>
<evidence type="ECO:0000313" key="6">
    <source>
        <dbReference type="Proteomes" id="UP000612055"/>
    </source>
</evidence>
<feature type="compositionally biased region" description="Low complexity" evidence="4">
    <location>
        <begin position="198"/>
        <end position="208"/>
    </location>
</feature>
<evidence type="ECO:0000256" key="1">
    <source>
        <dbReference type="ARBA" id="ARBA00004123"/>
    </source>
</evidence>
<feature type="compositionally biased region" description="Low complexity" evidence="4">
    <location>
        <begin position="138"/>
        <end position="158"/>
    </location>
</feature>
<keyword evidence="6" id="KW-1185">Reference proteome</keyword>
<dbReference type="GO" id="GO:0005634">
    <property type="term" value="C:nucleus"/>
    <property type="evidence" value="ECO:0007669"/>
    <property type="project" value="UniProtKB-SubCell"/>
</dbReference>
<reference evidence="5" key="1">
    <citation type="journal article" date="2020" name="bioRxiv">
        <title>Comparative genomics of Chlamydomonas.</title>
        <authorList>
            <person name="Craig R.J."/>
            <person name="Hasan A.R."/>
            <person name="Ness R.W."/>
            <person name="Keightley P.D."/>
        </authorList>
    </citation>
    <scope>NUCLEOTIDE SEQUENCE</scope>
    <source>
        <strain evidence="5">CCAP 11/70</strain>
    </source>
</reference>
<comment type="subcellular location">
    <subcellularLocation>
        <location evidence="1">Nucleus</location>
    </subcellularLocation>
</comment>
<dbReference type="InterPro" id="IPR052464">
    <property type="entry name" value="Synovial_Prolif_Regulator"/>
</dbReference>
<feature type="region of interest" description="Disordered" evidence="4">
    <location>
        <begin position="1"/>
        <end position="21"/>
    </location>
</feature>
<evidence type="ECO:0000313" key="5">
    <source>
        <dbReference type="EMBL" id="KAG2499526.1"/>
    </source>
</evidence>
<dbReference type="EMBL" id="JAEHOE010000006">
    <property type="protein sequence ID" value="KAG2499526.1"/>
    <property type="molecule type" value="Genomic_DNA"/>
</dbReference>
<gene>
    <name evidence="5" type="ORF">HYH03_002472</name>
</gene>
<comment type="similarity">
    <text evidence="3">Belongs to the SAAL1 family.</text>
</comment>